<reference evidence="6" key="1">
    <citation type="submission" date="2024-06" db="EMBL/GenBank/DDBJ databases">
        <title>Biodegradation of dimethachlon by Arthrobacter sp. K5: mechanistic insights and ecological implications.</title>
        <authorList>
            <person name="Hu S."/>
            <person name="Lu P."/>
        </authorList>
    </citation>
    <scope>NUCLEOTIDE SEQUENCE</scope>
    <source>
        <strain evidence="6">K5</strain>
        <plasmid evidence="6">unnamed</plasmid>
    </source>
</reference>
<dbReference type="GO" id="GO:0003700">
    <property type="term" value="F:DNA-binding transcription factor activity"/>
    <property type="evidence" value="ECO:0007669"/>
    <property type="project" value="InterPro"/>
</dbReference>
<dbReference type="PANTHER" id="PTHR30126">
    <property type="entry name" value="HTH-TYPE TRANSCRIPTIONAL REGULATOR"/>
    <property type="match status" value="1"/>
</dbReference>
<feature type="domain" description="HTH lysR-type" evidence="5">
    <location>
        <begin position="1"/>
        <end position="58"/>
    </location>
</feature>
<dbReference type="AlphaFoldDB" id="A0AAU8EYY5"/>
<dbReference type="PANTHER" id="PTHR30126:SF6">
    <property type="entry name" value="HTH-TYPE TRANSCRIPTIONAL REGULATOR CYSB-RELATED"/>
    <property type="match status" value="1"/>
</dbReference>
<keyword evidence="6" id="KW-0614">Plasmid</keyword>
<dbReference type="GO" id="GO:0019344">
    <property type="term" value="P:cysteine biosynthetic process"/>
    <property type="evidence" value="ECO:0007669"/>
    <property type="project" value="TreeGrafter"/>
</dbReference>
<dbReference type="InterPro" id="IPR036388">
    <property type="entry name" value="WH-like_DNA-bd_sf"/>
</dbReference>
<dbReference type="FunFam" id="1.10.10.10:FF:000001">
    <property type="entry name" value="LysR family transcriptional regulator"/>
    <property type="match status" value="1"/>
</dbReference>
<dbReference type="Gene3D" id="3.40.190.10">
    <property type="entry name" value="Periplasmic binding protein-like II"/>
    <property type="match status" value="2"/>
</dbReference>
<dbReference type="GO" id="GO:0000976">
    <property type="term" value="F:transcription cis-regulatory region binding"/>
    <property type="evidence" value="ECO:0007669"/>
    <property type="project" value="TreeGrafter"/>
</dbReference>
<keyword evidence="3" id="KW-0238">DNA-binding</keyword>
<keyword evidence="2" id="KW-0805">Transcription regulation</keyword>
<dbReference type="EMBL" id="CP159280">
    <property type="protein sequence ID" value="XCH13921.1"/>
    <property type="molecule type" value="Genomic_DNA"/>
</dbReference>
<evidence type="ECO:0000256" key="2">
    <source>
        <dbReference type="ARBA" id="ARBA00023015"/>
    </source>
</evidence>
<dbReference type="Pfam" id="PF00126">
    <property type="entry name" value="HTH_1"/>
    <property type="match status" value="1"/>
</dbReference>
<dbReference type="PROSITE" id="PS50931">
    <property type="entry name" value="HTH_LYSR"/>
    <property type="match status" value="1"/>
</dbReference>
<dbReference type="SUPFAM" id="SSF46785">
    <property type="entry name" value="Winged helix' DNA-binding domain"/>
    <property type="match status" value="1"/>
</dbReference>
<geneLocation type="plasmid" evidence="6">
    <name>unnamed</name>
</geneLocation>
<proteinExistence type="inferred from homology"/>
<evidence type="ECO:0000256" key="3">
    <source>
        <dbReference type="ARBA" id="ARBA00023125"/>
    </source>
</evidence>
<sequence length="299" mass="32599">MDYTDVMHFLAVAEAGSVREAAETMHISQPAVSRRVISLERQLGVQLFHRTPSGMIITPAGDHLREMALDMRNRIRRAEGVMEALRFGTRSFTLTCPEMTAHHFIAPYIAEGAPVAAIRTAIPSEVYGELRKGADVAINTSEPPPNLAAHTLSSTLIQVQYSGTPPFQVKNGNAELADVVRYPVLLPGYGRAVESQVRLTADRAGLDLSLATTTTDPIIAQAMAAAGRGNAVVIEPAAYNLQHAFVVHQGKPLVVHFFAAWDPAHYASGEIEDFVHELTTWFKRLTPFPAHEARTTGQD</sequence>
<evidence type="ECO:0000313" key="6">
    <source>
        <dbReference type="EMBL" id="XCH13921.1"/>
    </source>
</evidence>
<dbReference type="InterPro" id="IPR036390">
    <property type="entry name" value="WH_DNA-bd_sf"/>
</dbReference>
<protein>
    <submittedName>
        <fullName evidence="6">LysR family transcriptional regulator</fullName>
    </submittedName>
</protein>
<gene>
    <name evidence="6" type="ORF">ABRP34_22720</name>
</gene>
<evidence type="ECO:0000259" key="5">
    <source>
        <dbReference type="PROSITE" id="PS50931"/>
    </source>
</evidence>
<dbReference type="Gene3D" id="1.10.10.10">
    <property type="entry name" value="Winged helix-like DNA-binding domain superfamily/Winged helix DNA-binding domain"/>
    <property type="match status" value="1"/>
</dbReference>
<dbReference type="InterPro" id="IPR000847">
    <property type="entry name" value="LysR_HTH_N"/>
</dbReference>
<evidence type="ECO:0000256" key="1">
    <source>
        <dbReference type="ARBA" id="ARBA00009437"/>
    </source>
</evidence>
<comment type="similarity">
    <text evidence="1">Belongs to the LysR transcriptional regulatory family.</text>
</comment>
<accession>A0AAU8EYY5</accession>
<dbReference type="Pfam" id="PF03466">
    <property type="entry name" value="LysR_substrate"/>
    <property type="match status" value="1"/>
</dbReference>
<dbReference type="SUPFAM" id="SSF53850">
    <property type="entry name" value="Periplasmic binding protein-like II"/>
    <property type="match status" value="1"/>
</dbReference>
<keyword evidence="4" id="KW-0804">Transcription</keyword>
<organism evidence="6">
    <name type="scientific">Arthrobacter sp. K5</name>
    <dbReference type="NCBI Taxonomy" id="2839623"/>
    <lineage>
        <taxon>Bacteria</taxon>
        <taxon>Bacillati</taxon>
        <taxon>Actinomycetota</taxon>
        <taxon>Actinomycetes</taxon>
        <taxon>Micrococcales</taxon>
        <taxon>Micrococcaceae</taxon>
        <taxon>Arthrobacter</taxon>
    </lineage>
</organism>
<dbReference type="PRINTS" id="PR00039">
    <property type="entry name" value="HTHLYSR"/>
</dbReference>
<dbReference type="InterPro" id="IPR005119">
    <property type="entry name" value="LysR_subst-bd"/>
</dbReference>
<dbReference type="RefSeq" id="WP_353713602.1">
    <property type="nucleotide sequence ID" value="NZ_CP159280.1"/>
</dbReference>
<evidence type="ECO:0000256" key="4">
    <source>
        <dbReference type="ARBA" id="ARBA00023163"/>
    </source>
</evidence>
<name>A0AAU8EYY5_9MICC</name>